<accession>A0AAE0J497</accession>
<reference evidence="1" key="2">
    <citation type="submission" date="2023-06" db="EMBL/GenBank/DDBJ databases">
        <authorList>
            <consortium name="Lawrence Berkeley National Laboratory"/>
            <person name="Haridas S."/>
            <person name="Hensen N."/>
            <person name="Bonometti L."/>
            <person name="Westerberg I."/>
            <person name="Brannstrom I.O."/>
            <person name="Guillou S."/>
            <person name="Cros-Aarteil S."/>
            <person name="Calhoun S."/>
            <person name="Kuo A."/>
            <person name="Mondo S."/>
            <person name="Pangilinan J."/>
            <person name="Riley R."/>
            <person name="Labutti K."/>
            <person name="Andreopoulos B."/>
            <person name="Lipzen A."/>
            <person name="Chen C."/>
            <person name="Yanf M."/>
            <person name="Daum C."/>
            <person name="Ng V."/>
            <person name="Clum A."/>
            <person name="Steindorff A."/>
            <person name="Ohm R."/>
            <person name="Martin F."/>
            <person name="Silar P."/>
            <person name="Natvig D."/>
            <person name="Lalanne C."/>
            <person name="Gautier V."/>
            <person name="Ament-Velasquez S.L."/>
            <person name="Kruys A."/>
            <person name="Hutchinson M.I."/>
            <person name="Powell A.J."/>
            <person name="Barry K."/>
            <person name="Miller A.N."/>
            <person name="Grigoriev I.V."/>
            <person name="Debuchy R."/>
            <person name="Gladieux P."/>
            <person name="Thoren M.H."/>
            <person name="Johannesson H."/>
        </authorList>
    </citation>
    <scope>NUCLEOTIDE SEQUENCE</scope>
    <source>
        <strain evidence="1">SMH4131-1</strain>
    </source>
</reference>
<comment type="caution">
    <text evidence="1">The sequence shown here is derived from an EMBL/GenBank/DDBJ whole genome shotgun (WGS) entry which is preliminary data.</text>
</comment>
<dbReference type="Proteomes" id="UP001286456">
    <property type="component" value="Unassembled WGS sequence"/>
</dbReference>
<dbReference type="AlphaFoldDB" id="A0AAE0J497"/>
<gene>
    <name evidence="1" type="ORF">B0T19DRAFT_44671</name>
</gene>
<protein>
    <submittedName>
        <fullName evidence="1">Uncharacterized protein</fullName>
    </submittedName>
</protein>
<proteinExistence type="predicted"/>
<dbReference type="EMBL" id="JAUEPO010000001">
    <property type="protein sequence ID" value="KAK3336614.1"/>
    <property type="molecule type" value="Genomic_DNA"/>
</dbReference>
<organism evidence="1 2">
    <name type="scientific">Cercophora scortea</name>
    <dbReference type="NCBI Taxonomy" id="314031"/>
    <lineage>
        <taxon>Eukaryota</taxon>
        <taxon>Fungi</taxon>
        <taxon>Dikarya</taxon>
        <taxon>Ascomycota</taxon>
        <taxon>Pezizomycotina</taxon>
        <taxon>Sordariomycetes</taxon>
        <taxon>Sordariomycetidae</taxon>
        <taxon>Sordariales</taxon>
        <taxon>Lasiosphaeriaceae</taxon>
        <taxon>Cercophora</taxon>
    </lineage>
</organism>
<sequence length="225" mass="25347">MASFSWSLGRSVTCRSVTCRYDGQVSGALTQRPSLGPGRSLRPGSLKQIPWVYWREALDGDQQYTLADWSLLHRAPRRKRGHRVSTTSVGVRQCKGQRVYKLRVAVTSQRAIRVYGRFPGPAAGKTSTTPRRVTVTETDRREFQVTLVREEQKGPARPYIIMQDPASMRMRRRLPGQAQSSRWKSFASLSGHYILQQEVLAIGQNRKTSVVPMGFQVISITSPVS</sequence>
<evidence type="ECO:0000313" key="2">
    <source>
        <dbReference type="Proteomes" id="UP001286456"/>
    </source>
</evidence>
<reference evidence="1" key="1">
    <citation type="journal article" date="2023" name="Mol. Phylogenet. Evol.">
        <title>Genome-scale phylogeny and comparative genomics of the fungal order Sordariales.</title>
        <authorList>
            <person name="Hensen N."/>
            <person name="Bonometti L."/>
            <person name="Westerberg I."/>
            <person name="Brannstrom I.O."/>
            <person name="Guillou S."/>
            <person name="Cros-Aarteil S."/>
            <person name="Calhoun S."/>
            <person name="Haridas S."/>
            <person name="Kuo A."/>
            <person name="Mondo S."/>
            <person name="Pangilinan J."/>
            <person name="Riley R."/>
            <person name="LaButti K."/>
            <person name="Andreopoulos B."/>
            <person name="Lipzen A."/>
            <person name="Chen C."/>
            <person name="Yan M."/>
            <person name="Daum C."/>
            <person name="Ng V."/>
            <person name="Clum A."/>
            <person name="Steindorff A."/>
            <person name="Ohm R.A."/>
            <person name="Martin F."/>
            <person name="Silar P."/>
            <person name="Natvig D.O."/>
            <person name="Lalanne C."/>
            <person name="Gautier V."/>
            <person name="Ament-Velasquez S.L."/>
            <person name="Kruys A."/>
            <person name="Hutchinson M.I."/>
            <person name="Powell A.J."/>
            <person name="Barry K."/>
            <person name="Miller A.N."/>
            <person name="Grigoriev I.V."/>
            <person name="Debuchy R."/>
            <person name="Gladieux P."/>
            <person name="Hiltunen Thoren M."/>
            <person name="Johannesson H."/>
        </authorList>
    </citation>
    <scope>NUCLEOTIDE SEQUENCE</scope>
    <source>
        <strain evidence="1">SMH4131-1</strain>
    </source>
</reference>
<name>A0AAE0J497_9PEZI</name>
<keyword evidence="2" id="KW-1185">Reference proteome</keyword>
<evidence type="ECO:0000313" key="1">
    <source>
        <dbReference type="EMBL" id="KAK3336614.1"/>
    </source>
</evidence>